<dbReference type="InterPro" id="IPR002715">
    <property type="entry name" value="Nas_poly-pep-assoc_cplx_dom"/>
</dbReference>
<feature type="compositionally biased region" description="Basic residues" evidence="3">
    <location>
        <begin position="37"/>
        <end position="46"/>
    </location>
</feature>
<comment type="caution">
    <text evidence="5">The sequence shown here is derived from an EMBL/GenBank/DDBJ whole genome shotgun (WGS) entry which is preliminary data.</text>
</comment>
<protein>
    <recommendedName>
        <fullName evidence="2">Transcription factor BTF3</fullName>
    </recommendedName>
</protein>
<dbReference type="InterPro" id="IPR039370">
    <property type="entry name" value="BTF3"/>
</dbReference>
<dbReference type="FunFam" id="2.20.70.30:FF:000001">
    <property type="entry name" value="Transcription factor BTF3 homolog"/>
    <property type="match status" value="1"/>
</dbReference>
<dbReference type="AlphaFoldDB" id="A0ABD2QN02"/>
<proteinExistence type="inferred from homology"/>
<dbReference type="Proteomes" id="UP001626550">
    <property type="component" value="Unassembled WGS sequence"/>
</dbReference>
<dbReference type="InterPro" id="IPR038187">
    <property type="entry name" value="NAC_A/B_dom_sf"/>
</dbReference>
<evidence type="ECO:0000313" key="6">
    <source>
        <dbReference type="Proteomes" id="UP001626550"/>
    </source>
</evidence>
<dbReference type="PANTHER" id="PTHR10351">
    <property type="entry name" value="TRANSCRIPTION FACTOR BTF3 FAMILY MEMBER"/>
    <property type="match status" value="1"/>
</dbReference>
<sequence length="152" mass="17367">MQVEKENRLDIKEISEEKLKRLEAMKEKVRIGGPGTARRKKKVVHKNPREDDKVLQGTLKKLNLAPITGIEEVNMLKLDSTMVHFKNPKVQMSSQANMFAISGQAETKSLQEFVPQMFSQLESAKQRLEQMKAAKATSEDIPELKQDFDENN</sequence>
<accession>A0ABD2QN02</accession>
<evidence type="ECO:0000259" key="4">
    <source>
        <dbReference type="PROSITE" id="PS51151"/>
    </source>
</evidence>
<dbReference type="EMBL" id="JBJKFK010000023">
    <property type="protein sequence ID" value="KAL3320869.1"/>
    <property type="molecule type" value="Genomic_DNA"/>
</dbReference>
<comment type="similarity">
    <text evidence="1 2">Belongs to the NAC-beta family.</text>
</comment>
<evidence type="ECO:0000256" key="3">
    <source>
        <dbReference type="SAM" id="MobiDB-lite"/>
    </source>
</evidence>
<feature type="compositionally biased region" description="Basic and acidic residues" evidence="3">
    <location>
        <begin position="142"/>
        <end position="152"/>
    </location>
</feature>
<dbReference type="CDD" id="cd22055">
    <property type="entry name" value="NAC_BTF3"/>
    <property type="match status" value="1"/>
</dbReference>
<feature type="region of interest" description="Disordered" evidence="3">
    <location>
        <begin position="32"/>
        <end position="51"/>
    </location>
</feature>
<feature type="domain" description="NAC-A/B" evidence="4">
    <location>
        <begin position="49"/>
        <end position="114"/>
    </location>
</feature>
<dbReference type="SMART" id="SM01407">
    <property type="entry name" value="NAC"/>
    <property type="match status" value="1"/>
</dbReference>
<dbReference type="PROSITE" id="PS51151">
    <property type="entry name" value="NAC_AB"/>
    <property type="match status" value="1"/>
</dbReference>
<keyword evidence="6" id="KW-1185">Reference proteome</keyword>
<reference evidence="5 6" key="1">
    <citation type="submission" date="2024-11" db="EMBL/GenBank/DDBJ databases">
        <title>Adaptive evolution of stress response genes in parasites aligns with host niche diversity.</title>
        <authorList>
            <person name="Hahn C."/>
            <person name="Resl P."/>
        </authorList>
    </citation>
    <scope>NUCLEOTIDE SEQUENCE [LARGE SCALE GENOMIC DNA]</scope>
    <source>
        <strain evidence="5">EGGRZ-B1_66</strain>
        <tissue evidence="5">Body</tissue>
    </source>
</reference>
<feature type="region of interest" description="Disordered" evidence="3">
    <location>
        <begin position="133"/>
        <end position="152"/>
    </location>
</feature>
<name>A0ABD2QN02_9PLAT</name>
<gene>
    <name evidence="5" type="primary">BTF3L4</name>
    <name evidence="5" type="ORF">Ciccas_000434</name>
</gene>
<organism evidence="5 6">
    <name type="scientific">Cichlidogyrus casuarinus</name>
    <dbReference type="NCBI Taxonomy" id="1844966"/>
    <lineage>
        <taxon>Eukaryota</taxon>
        <taxon>Metazoa</taxon>
        <taxon>Spiralia</taxon>
        <taxon>Lophotrochozoa</taxon>
        <taxon>Platyhelminthes</taxon>
        <taxon>Monogenea</taxon>
        <taxon>Monopisthocotylea</taxon>
        <taxon>Dactylogyridea</taxon>
        <taxon>Ancyrocephalidae</taxon>
        <taxon>Cichlidogyrus</taxon>
    </lineage>
</organism>
<dbReference type="Gene3D" id="2.20.70.30">
    <property type="entry name" value="Nascent polypeptide-associated complex domain"/>
    <property type="match status" value="1"/>
</dbReference>
<evidence type="ECO:0000313" key="5">
    <source>
        <dbReference type="EMBL" id="KAL3320869.1"/>
    </source>
</evidence>
<dbReference type="Pfam" id="PF01849">
    <property type="entry name" value="NAC"/>
    <property type="match status" value="1"/>
</dbReference>
<evidence type="ECO:0000256" key="2">
    <source>
        <dbReference type="RuleBase" id="RU361272"/>
    </source>
</evidence>
<evidence type="ECO:0000256" key="1">
    <source>
        <dbReference type="ARBA" id="ARBA00005296"/>
    </source>
</evidence>